<protein>
    <submittedName>
        <fullName evidence="2">Uncharacterized protein</fullName>
    </submittedName>
</protein>
<comment type="caution">
    <text evidence="2">The sequence shown here is derived from an EMBL/GenBank/DDBJ whole genome shotgun (WGS) entry which is preliminary data.</text>
</comment>
<dbReference type="AlphaFoldDB" id="A0A4C1Y9E6"/>
<gene>
    <name evidence="2" type="ORF">EVAR_89503_1</name>
</gene>
<evidence type="ECO:0000256" key="1">
    <source>
        <dbReference type="SAM" id="MobiDB-lite"/>
    </source>
</evidence>
<keyword evidence="3" id="KW-1185">Reference proteome</keyword>
<name>A0A4C1Y9E6_EUMVA</name>
<dbReference type="EMBL" id="BGZK01001099">
    <property type="protein sequence ID" value="GBP71157.1"/>
    <property type="molecule type" value="Genomic_DNA"/>
</dbReference>
<accession>A0A4C1Y9E6</accession>
<feature type="region of interest" description="Disordered" evidence="1">
    <location>
        <begin position="26"/>
        <end position="70"/>
    </location>
</feature>
<evidence type="ECO:0000313" key="2">
    <source>
        <dbReference type="EMBL" id="GBP71157.1"/>
    </source>
</evidence>
<feature type="compositionally biased region" description="Polar residues" evidence="1">
    <location>
        <begin position="26"/>
        <end position="47"/>
    </location>
</feature>
<proteinExistence type="predicted"/>
<organism evidence="2 3">
    <name type="scientific">Eumeta variegata</name>
    <name type="common">Bagworm moth</name>
    <name type="synonym">Eumeta japonica</name>
    <dbReference type="NCBI Taxonomy" id="151549"/>
    <lineage>
        <taxon>Eukaryota</taxon>
        <taxon>Metazoa</taxon>
        <taxon>Ecdysozoa</taxon>
        <taxon>Arthropoda</taxon>
        <taxon>Hexapoda</taxon>
        <taxon>Insecta</taxon>
        <taxon>Pterygota</taxon>
        <taxon>Neoptera</taxon>
        <taxon>Endopterygota</taxon>
        <taxon>Lepidoptera</taxon>
        <taxon>Glossata</taxon>
        <taxon>Ditrysia</taxon>
        <taxon>Tineoidea</taxon>
        <taxon>Psychidae</taxon>
        <taxon>Oiketicinae</taxon>
        <taxon>Eumeta</taxon>
    </lineage>
</organism>
<evidence type="ECO:0000313" key="3">
    <source>
        <dbReference type="Proteomes" id="UP000299102"/>
    </source>
</evidence>
<sequence length="81" mass="9417">MRCESENWTILKLSKSARTDKRNWFSQQHMDGSGHATQRLTVSNVDRTPSPPREMFYPRQNTADTASEPVTDWWSAGQRTF</sequence>
<dbReference type="Proteomes" id="UP000299102">
    <property type="component" value="Unassembled WGS sequence"/>
</dbReference>
<reference evidence="2 3" key="1">
    <citation type="journal article" date="2019" name="Commun. Biol.">
        <title>The bagworm genome reveals a unique fibroin gene that provides high tensile strength.</title>
        <authorList>
            <person name="Kono N."/>
            <person name="Nakamura H."/>
            <person name="Ohtoshi R."/>
            <person name="Tomita M."/>
            <person name="Numata K."/>
            <person name="Arakawa K."/>
        </authorList>
    </citation>
    <scope>NUCLEOTIDE SEQUENCE [LARGE SCALE GENOMIC DNA]</scope>
</reference>